<dbReference type="InterPro" id="IPR005653">
    <property type="entry name" value="OstA-like_N"/>
</dbReference>
<evidence type="ECO:0000313" key="5">
    <source>
        <dbReference type="EMBL" id="SDB51282.1"/>
    </source>
</evidence>
<protein>
    <submittedName>
        <fullName evidence="5">Lipopolysaccharide export system protein LptA</fullName>
    </submittedName>
</protein>
<dbReference type="AlphaFoldDB" id="A0A1G6E1N8"/>
<accession>A0A1G6E1N8</accession>
<dbReference type="PANTHER" id="PTHR36504">
    <property type="entry name" value="LIPOPOLYSACCHARIDE EXPORT SYSTEM PROTEIN LPTA"/>
    <property type="match status" value="1"/>
</dbReference>
<gene>
    <name evidence="5" type="ORF">SAMN02982931_04048</name>
</gene>
<dbReference type="Gene3D" id="2.60.450.10">
    <property type="entry name" value="Lipopolysaccharide (LPS) transport protein A like domain"/>
    <property type="match status" value="1"/>
</dbReference>
<dbReference type="EMBL" id="FMXQ01000009">
    <property type="protein sequence ID" value="SDB51282.1"/>
    <property type="molecule type" value="Genomic_DNA"/>
</dbReference>
<evidence type="ECO:0000313" key="6">
    <source>
        <dbReference type="Proteomes" id="UP000199071"/>
    </source>
</evidence>
<dbReference type="GO" id="GO:0030288">
    <property type="term" value="C:outer membrane-bounded periplasmic space"/>
    <property type="evidence" value="ECO:0007669"/>
    <property type="project" value="TreeGrafter"/>
</dbReference>
<dbReference type="STRING" id="665467.SAMN02982931_04048"/>
<dbReference type="RefSeq" id="WP_090879306.1">
    <property type="nucleotide sequence ID" value="NZ_FMXQ01000009.1"/>
</dbReference>
<feature type="region of interest" description="Disordered" evidence="2">
    <location>
        <begin position="171"/>
        <end position="191"/>
    </location>
</feature>
<name>A0A1G6E1N8_9HYPH</name>
<feature type="chain" id="PRO_5011579855" evidence="3">
    <location>
        <begin position="27"/>
        <end position="191"/>
    </location>
</feature>
<evidence type="ECO:0000259" key="4">
    <source>
        <dbReference type="Pfam" id="PF03968"/>
    </source>
</evidence>
<evidence type="ECO:0000256" key="1">
    <source>
        <dbReference type="ARBA" id="ARBA00022729"/>
    </source>
</evidence>
<sequence>MSAAAHALRLACSLLLAAFLAAPAAAQSTDIFKGFSAKSGGAIQVDADTLEIVEEGEERISTFAGGVTVVRGDTTMKAATIRLHSDKDGGDPNGFTRMEATGTVYVNSGNQTVTGSKAVVDNKAQTITLSGNVVLSQGKNVMTAERLVIDMASGKATLEQMPGKRIQGVFSPGAIKKKDDGDSAAGTKPAQ</sequence>
<dbReference type="GO" id="GO:0017089">
    <property type="term" value="F:glycolipid transfer activity"/>
    <property type="evidence" value="ECO:0007669"/>
    <property type="project" value="TreeGrafter"/>
</dbReference>
<keyword evidence="1 3" id="KW-0732">Signal</keyword>
<dbReference type="GO" id="GO:0015920">
    <property type="term" value="P:lipopolysaccharide transport"/>
    <property type="evidence" value="ECO:0007669"/>
    <property type="project" value="TreeGrafter"/>
</dbReference>
<proteinExistence type="predicted"/>
<dbReference type="OrthoDB" id="9811926at2"/>
<feature type="signal peptide" evidence="3">
    <location>
        <begin position="1"/>
        <end position="26"/>
    </location>
</feature>
<keyword evidence="6" id="KW-1185">Reference proteome</keyword>
<evidence type="ECO:0000256" key="2">
    <source>
        <dbReference type="SAM" id="MobiDB-lite"/>
    </source>
</evidence>
<reference evidence="5 6" key="1">
    <citation type="submission" date="2016-10" db="EMBL/GenBank/DDBJ databases">
        <authorList>
            <person name="de Groot N.N."/>
        </authorList>
    </citation>
    <scope>NUCLEOTIDE SEQUENCE [LARGE SCALE GENOMIC DNA]</scope>
    <source>
        <strain evidence="5 6">ATCC 35022</strain>
    </source>
</reference>
<dbReference type="Proteomes" id="UP000199071">
    <property type="component" value="Unassembled WGS sequence"/>
</dbReference>
<evidence type="ECO:0000256" key="3">
    <source>
        <dbReference type="SAM" id="SignalP"/>
    </source>
</evidence>
<dbReference type="PANTHER" id="PTHR36504:SF1">
    <property type="entry name" value="LIPOPOLYSACCHARIDE EXPORT SYSTEM PROTEIN LPTA"/>
    <property type="match status" value="1"/>
</dbReference>
<organism evidence="5 6">
    <name type="scientific">Bauldia litoralis</name>
    <dbReference type="NCBI Taxonomy" id="665467"/>
    <lineage>
        <taxon>Bacteria</taxon>
        <taxon>Pseudomonadati</taxon>
        <taxon>Pseudomonadota</taxon>
        <taxon>Alphaproteobacteria</taxon>
        <taxon>Hyphomicrobiales</taxon>
        <taxon>Kaistiaceae</taxon>
        <taxon>Bauldia</taxon>
    </lineage>
</organism>
<dbReference type="GO" id="GO:0009279">
    <property type="term" value="C:cell outer membrane"/>
    <property type="evidence" value="ECO:0007669"/>
    <property type="project" value="TreeGrafter"/>
</dbReference>
<dbReference type="Pfam" id="PF03968">
    <property type="entry name" value="LptD_N"/>
    <property type="match status" value="1"/>
</dbReference>
<dbReference type="InterPro" id="IPR052037">
    <property type="entry name" value="LPS_export_LptA"/>
</dbReference>
<feature type="domain" description="Organic solvent tolerance-like N-terminal" evidence="4">
    <location>
        <begin position="44"/>
        <end position="154"/>
    </location>
</feature>